<reference evidence="1 2" key="1">
    <citation type="journal article" date="2022" name="Genome Biol. Evol.">
        <title>The Spruce Budworm Genome: Reconstructing the Evolutionary History of Antifreeze Proteins.</title>
        <authorList>
            <person name="Beliveau C."/>
            <person name="Gagne P."/>
            <person name="Picq S."/>
            <person name="Vernygora O."/>
            <person name="Keeling C.I."/>
            <person name="Pinkney K."/>
            <person name="Doucet D."/>
            <person name="Wen F."/>
            <person name="Johnston J.S."/>
            <person name="Maaroufi H."/>
            <person name="Boyle B."/>
            <person name="Laroche J."/>
            <person name="Dewar K."/>
            <person name="Juretic N."/>
            <person name="Blackburn G."/>
            <person name="Nisole A."/>
            <person name="Brunet B."/>
            <person name="Brandao M."/>
            <person name="Lumley L."/>
            <person name="Duan J."/>
            <person name="Quan G."/>
            <person name="Lucarotti C.J."/>
            <person name="Roe A.D."/>
            <person name="Sperling F.A.H."/>
            <person name="Levesque R.C."/>
            <person name="Cusson M."/>
        </authorList>
    </citation>
    <scope>NUCLEOTIDE SEQUENCE [LARGE SCALE GENOMIC DNA]</scope>
    <source>
        <strain evidence="1">Glfc:IPQL:Cfum</strain>
    </source>
</reference>
<evidence type="ECO:0000313" key="2">
    <source>
        <dbReference type="Proteomes" id="UP001064048"/>
    </source>
</evidence>
<comment type="caution">
    <text evidence="1">The sequence shown here is derived from an EMBL/GenBank/DDBJ whole genome shotgun (WGS) entry which is preliminary data.</text>
</comment>
<organism evidence="1 2">
    <name type="scientific">Choristoneura fumiferana</name>
    <name type="common">Spruce budworm moth</name>
    <name type="synonym">Archips fumiferana</name>
    <dbReference type="NCBI Taxonomy" id="7141"/>
    <lineage>
        <taxon>Eukaryota</taxon>
        <taxon>Metazoa</taxon>
        <taxon>Ecdysozoa</taxon>
        <taxon>Arthropoda</taxon>
        <taxon>Hexapoda</taxon>
        <taxon>Insecta</taxon>
        <taxon>Pterygota</taxon>
        <taxon>Neoptera</taxon>
        <taxon>Endopterygota</taxon>
        <taxon>Lepidoptera</taxon>
        <taxon>Glossata</taxon>
        <taxon>Ditrysia</taxon>
        <taxon>Tortricoidea</taxon>
        <taxon>Tortricidae</taxon>
        <taxon>Tortricinae</taxon>
        <taxon>Choristoneura</taxon>
    </lineage>
</organism>
<protein>
    <submittedName>
        <fullName evidence="1">Uncharacterized protein</fullName>
    </submittedName>
</protein>
<proteinExistence type="predicted"/>
<accession>A0ACC0JRG0</accession>
<sequence length="179" mass="19965">MLSKQLNDLPLKEFKHKLLKWLREQCFYSLKEFMEFNGNGIRLGVSVVPACLDVFGGDHYKAVATGWGATSFLGDVANTLQKVTLTEFTDRECSVNYPVKKGSTFNNTIQVCYGDYSRKADTCQGDSGGPLTILNHRLHCMYTVVGITSIGVNCGTPGQPGWYTKVSHYVPWIESIVWP</sequence>
<evidence type="ECO:0000313" key="1">
    <source>
        <dbReference type="EMBL" id="KAI8426739.1"/>
    </source>
</evidence>
<gene>
    <name evidence="1" type="ORF">MSG28_014436</name>
</gene>
<keyword evidence="2" id="KW-1185">Reference proteome</keyword>
<dbReference type="Proteomes" id="UP001064048">
    <property type="component" value="Chromosome 26"/>
</dbReference>
<dbReference type="EMBL" id="CM046126">
    <property type="protein sequence ID" value="KAI8426739.1"/>
    <property type="molecule type" value="Genomic_DNA"/>
</dbReference>
<name>A0ACC0JRG0_CHOFU</name>